<proteinExistence type="predicted"/>
<dbReference type="EMBL" id="AP023359">
    <property type="protein sequence ID" value="BCJ69552.1"/>
    <property type="molecule type" value="Genomic_DNA"/>
</dbReference>
<organism evidence="1 2">
    <name type="scientific">Polymorphospora rubra</name>
    <dbReference type="NCBI Taxonomy" id="338584"/>
    <lineage>
        <taxon>Bacteria</taxon>
        <taxon>Bacillati</taxon>
        <taxon>Actinomycetota</taxon>
        <taxon>Actinomycetes</taxon>
        <taxon>Micromonosporales</taxon>
        <taxon>Micromonosporaceae</taxon>
        <taxon>Polymorphospora</taxon>
    </lineage>
</organism>
<keyword evidence="2" id="KW-1185">Reference proteome</keyword>
<name>A0A810N7I9_9ACTN</name>
<evidence type="ECO:0000313" key="2">
    <source>
        <dbReference type="Proteomes" id="UP000680866"/>
    </source>
</evidence>
<dbReference type="Proteomes" id="UP000680866">
    <property type="component" value="Chromosome"/>
</dbReference>
<accession>A0A810N7I9</accession>
<evidence type="ECO:0000313" key="1">
    <source>
        <dbReference type="EMBL" id="BCJ69552.1"/>
    </source>
</evidence>
<dbReference type="KEGG" id="pry:Prubr_65730"/>
<protein>
    <submittedName>
        <fullName evidence="1">Uncharacterized protein</fullName>
    </submittedName>
</protein>
<dbReference type="AlphaFoldDB" id="A0A810N7I9"/>
<reference evidence="1" key="1">
    <citation type="submission" date="2020-08" db="EMBL/GenBank/DDBJ databases">
        <title>Whole genome shotgun sequence of Polymorphospora rubra NBRC 101157.</title>
        <authorList>
            <person name="Komaki H."/>
            <person name="Tamura T."/>
        </authorList>
    </citation>
    <scope>NUCLEOTIDE SEQUENCE</scope>
    <source>
        <strain evidence="1">NBRC 101157</strain>
    </source>
</reference>
<sequence length="202" mass="22854">MLLRRRGTHRRRRLFAVRRLHLPRCGDPRSDGGLPGTHRLRLHRTDQVDDLLGAPAPGSAERFTSDLAFLEKQGQPEPPGYRTLALRKSNEMHGNDFSGADLVGVAFRYGVDLTRQRLPARSDYLYLPDAEAALHRALALLVDRPADDLTARVEHSLRRMLDREVGTGQRQVLFREVDYSSKGVLRPPDRLMFDVLRKAAAS</sequence>
<gene>
    <name evidence="1" type="ORF">Prubr_65730</name>
</gene>